<keyword evidence="1" id="KW-0479">Metal-binding</keyword>
<evidence type="ECO:0000256" key="2">
    <source>
        <dbReference type="SAM" id="MobiDB-lite"/>
    </source>
</evidence>
<evidence type="ECO:0000256" key="1">
    <source>
        <dbReference type="PROSITE-ProRule" id="PRU00325"/>
    </source>
</evidence>
<keyword evidence="4" id="KW-0378">Hydrolase</keyword>
<dbReference type="PROSITE" id="PS50966">
    <property type="entry name" value="ZF_SWIM"/>
    <property type="match status" value="1"/>
</dbReference>
<dbReference type="EMBL" id="KE747810">
    <property type="protein sequence ID" value="RMZ67232.1"/>
    <property type="molecule type" value="Genomic_DNA"/>
</dbReference>
<reference evidence="4 5" key="1">
    <citation type="journal article" date="2014" name="PLoS ONE">
        <title>De novo Genome Assembly of the Fungal Plant Pathogen Pyrenophora semeniperda.</title>
        <authorList>
            <person name="Soliai M.M."/>
            <person name="Meyer S.E."/>
            <person name="Udall J.A."/>
            <person name="Elzinga D.E."/>
            <person name="Hermansen R.A."/>
            <person name="Bodily P.M."/>
            <person name="Hart A.A."/>
            <person name="Coleman C.E."/>
        </authorList>
    </citation>
    <scope>NUCLEOTIDE SEQUENCE [LARGE SCALE GENOMIC DNA]</scope>
    <source>
        <strain evidence="4 5">CCB06</strain>
        <tissue evidence="4">Mycelium</tissue>
    </source>
</reference>
<accession>A0A3M7LYL6</accession>
<dbReference type="GO" id="GO:0008270">
    <property type="term" value="F:zinc ion binding"/>
    <property type="evidence" value="ECO:0007669"/>
    <property type="project" value="UniProtKB-KW"/>
</dbReference>
<organism evidence="4 5">
    <name type="scientific">Pyrenophora seminiperda CCB06</name>
    <dbReference type="NCBI Taxonomy" id="1302712"/>
    <lineage>
        <taxon>Eukaryota</taxon>
        <taxon>Fungi</taxon>
        <taxon>Dikarya</taxon>
        <taxon>Ascomycota</taxon>
        <taxon>Pezizomycotina</taxon>
        <taxon>Dothideomycetes</taxon>
        <taxon>Pleosporomycetidae</taxon>
        <taxon>Pleosporales</taxon>
        <taxon>Pleosporineae</taxon>
        <taxon>Pleosporaceae</taxon>
        <taxon>Pyrenophora</taxon>
    </lineage>
</organism>
<feature type="domain" description="SWIM-type" evidence="3">
    <location>
        <begin position="182"/>
        <end position="259"/>
    </location>
</feature>
<dbReference type="GO" id="GO:0016787">
    <property type="term" value="F:hydrolase activity"/>
    <property type="evidence" value="ECO:0007669"/>
    <property type="project" value="UniProtKB-KW"/>
</dbReference>
<dbReference type="Proteomes" id="UP000265663">
    <property type="component" value="Unassembled WGS sequence"/>
</dbReference>
<feature type="region of interest" description="Disordered" evidence="2">
    <location>
        <begin position="85"/>
        <end position="112"/>
    </location>
</feature>
<evidence type="ECO:0000259" key="3">
    <source>
        <dbReference type="PROSITE" id="PS50966"/>
    </source>
</evidence>
<keyword evidence="1" id="KW-0862">Zinc</keyword>
<keyword evidence="1" id="KW-0863">Zinc-finger</keyword>
<dbReference type="OrthoDB" id="5413281at2759"/>
<evidence type="ECO:0000313" key="4">
    <source>
        <dbReference type="EMBL" id="RMZ67232.1"/>
    </source>
</evidence>
<feature type="compositionally biased region" description="Polar residues" evidence="2">
    <location>
        <begin position="98"/>
        <end position="107"/>
    </location>
</feature>
<name>A0A3M7LYL6_9PLEO</name>
<evidence type="ECO:0000313" key="5">
    <source>
        <dbReference type="Proteomes" id="UP000265663"/>
    </source>
</evidence>
<keyword evidence="5" id="KW-1185">Reference proteome</keyword>
<dbReference type="AlphaFoldDB" id="A0A3M7LYL6"/>
<proteinExistence type="predicted"/>
<protein>
    <submittedName>
        <fullName evidence="4">Ubiquitin carboxyl-terminal hydrolase family</fullName>
    </submittedName>
</protein>
<dbReference type="InterPro" id="IPR007527">
    <property type="entry name" value="Znf_SWIM"/>
</dbReference>
<sequence>MSSPAVHTHRLFVTRLLNSLSTVAPQSEHATAAEENPLGSVSDAVKKQMLVLQVLFPNELVPALDLLDRHLVTRYRICDSQLKSHANEAQRDAGPVQMQGTSETTHSPDAPMREAETLDGLSTDEPSNNCEAANQALDTSTDGEQPSAVQDTTYTTSIVYYVRSAQQRSSRFSTSYDTTTCYEVRLQAWNCSCPAFAFAAFPATNNEAPVPLCDAPNKVDESELIEEAKDSSWVFGGLGLCGDMPPVCKHLLACVLAERCNGLFGGFVKEQNVDVEVAAGWAAGWGD</sequence>
<gene>
    <name evidence="4" type="ORF">GMOD_00001124</name>
</gene>